<dbReference type="SMART" id="SM00587">
    <property type="entry name" value="CHK"/>
    <property type="match status" value="1"/>
</dbReference>
<dbReference type="Pfam" id="PF02958">
    <property type="entry name" value="EcKL"/>
    <property type="match status" value="1"/>
</dbReference>
<dbReference type="AlphaFoldDB" id="A0A6J2T9M1"/>
<dbReference type="RefSeq" id="XP_030372020.1">
    <property type="nucleotide sequence ID" value="XM_030516160.1"/>
</dbReference>
<organism evidence="3 4">
    <name type="scientific">Drosophila lebanonensis</name>
    <name type="common">Fruit fly</name>
    <name type="synonym">Scaptodrosophila lebanonensis</name>
    <dbReference type="NCBI Taxonomy" id="7225"/>
    <lineage>
        <taxon>Eukaryota</taxon>
        <taxon>Metazoa</taxon>
        <taxon>Ecdysozoa</taxon>
        <taxon>Arthropoda</taxon>
        <taxon>Hexapoda</taxon>
        <taxon>Insecta</taxon>
        <taxon>Pterygota</taxon>
        <taxon>Neoptera</taxon>
        <taxon>Endopterygota</taxon>
        <taxon>Diptera</taxon>
        <taxon>Brachycera</taxon>
        <taxon>Muscomorpha</taxon>
        <taxon>Ephydroidea</taxon>
        <taxon>Drosophilidae</taxon>
        <taxon>Scaptodrosophila</taxon>
    </lineage>
</organism>
<dbReference type="InterPro" id="IPR004119">
    <property type="entry name" value="EcKL"/>
</dbReference>
<reference evidence="4" key="1">
    <citation type="submission" date="2025-08" db="UniProtKB">
        <authorList>
            <consortium name="RefSeq"/>
        </authorList>
    </citation>
    <scope>IDENTIFICATION</scope>
    <source>
        <strain evidence="4">11010-0011.00</strain>
        <tissue evidence="4">Whole body</tissue>
    </source>
</reference>
<dbReference type="PANTHER" id="PTHR11012">
    <property type="entry name" value="PROTEIN KINASE-LIKE DOMAIN-CONTAINING"/>
    <property type="match status" value="1"/>
</dbReference>
<evidence type="ECO:0000313" key="4">
    <source>
        <dbReference type="RefSeq" id="XP_030372020.1"/>
    </source>
</evidence>
<name>A0A6J2T9M1_DROLE</name>
<dbReference type="SUPFAM" id="SSF56112">
    <property type="entry name" value="Protein kinase-like (PK-like)"/>
    <property type="match status" value="1"/>
</dbReference>
<evidence type="ECO:0000259" key="2">
    <source>
        <dbReference type="SMART" id="SM00587"/>
    </source>
</evidence>
<keyword evidence="3" id="KW-1185">Reference proteome</keyword>
<dbReference type="InterPro" id="IPR011009">
    <property type="entry name" value="Kinase-like_dom_sf"/>
</dbReference>
<evidence type="ECO:0000256" key="1">
    <source>
        <dbReference type="SAM" id="MobiDB-lite"/>
    </source>
</evidence>
<dbReference type="PANTHER" id="PTHR11012:SF48">
    <property type="entry name" value="CHK KINASE-LIKE DOMAIN-CONTAINING PROTEIN-RELATED"/>
    <property type="match status" value="1"/>
</dbReference>
<dbReference type="Gene3D" id="3.90.1200.10">
    <property type="match status" value="1"/>
</dbReference>
<sequence>MCGSNSEPSKGNDKDGVESSDALPAAVTNSLSALLPLLGITSDASVELAPVSGVGENSYGQVLRASWPGSDTALIVKMAPKNVARRAHMRVIDFYEREVFMYDRVFQAYRAMGAHFSVPPTLHASDLKAPNEFLIFEDLSQQGYVQNERSNMPTYDLVVSAIEALAHLHGCSFALQAKQPEVFHQLVSQLGDNLFTQDIGPVTIEFGKQQVRHTRRMLQEDIRMDTAEPNVHNMVELLQQCENHFKALALDCVNGAGQAPYAVICHGDFWNNNILYKHDALSGRAVHAKLIDFQMSRYAPPVLDLVHYLYTCTEKQLRDAHFSDFLRTYYNALRIYIEGFGLTMERIYPQSIFEQQLREFGIYGFIMAAFAMPFFISEASEIVDIDAVSEAIQDLSATAHDDHLEGQIKNDSGHKDISKCRKLVEEHEMLTERTLPIFKRRMTDIVRDLVKYNMLQPLLKLNNN</sequence>
<dbReference type="OrthoDB" id="190089at2759"/>
<proteinExistence type="predicted"/>
<dbReference type="GeneID" id="115622259"/>
<evidence type="ECO:0000313" key="3">
    <source>
        <dbReference type="Proteomes" id="UP000504634"/>
    </source>
</evidence>
<accession>A0A6J2T9M1</accession>
<gene>
    <name evidence="4" type="primary">LOC115622259</name>
</gene>
<feature type="region of interest" description="Disordered" evidence="1">
    <location>
        <begin position="1"/>
        <end position="21"/>
    </location>
</feature>
<protein>
    <submittedName>
        <fullName evidence="4">Uncharacterized protein LOC115622259</fullName>
    </submittedName>
</protein>
<feature type="domain" description="CHK kinase-like" evidence="2">
    <location>
        <begin position="134"/>
        <end position="339"/>
    </location>
</feature>
<dbReference type="Proteomes" id="UP000504634">
    <property type="component" value="Unplaced"/>
</dbReference>
<dbReference type="InterPro" id="IPR015897">
    <property type="entry name" value="CHK_kinase-like"/>
</dbReference>